<feature type="domain" description="ABC transmembrane type-1" evidence="10">
    <location>
        <begin position="95"/>
        <end position="284"/>
    </location>
</feature>
<reference evidence="11 14" key="2">
    <citation type="submission" date="2020-08" db="EMBL/GenBank/DDBJ databases">
        <title>Genomic Encyclopedia of Type Strains, Phase IV (KMG-V): Genome sequencing to study the core and pangenomes of soil and plant-associated prokaryotes.</title>
        <authorList>
            <person name="Whitman W."/>
        </authorList>
    </citation>
    <scope>NUCLEOTIDE SEQUENCE [LARGE SCALE GENOMIC DNA]</scope>
    <source>
        <strain evidence="11 14">SEMIA 4059</strain>
    </source>
</reference>
<dbReference type="EMBL" id="JAADZA010000032">
    <property type="protein sequence ID" value="NEV13908.1"/>
    <property type="molecule type" value="Genomic_DNA"/>
</dbReference>
<dbReference type="RefSeq" id="WP_015340916.1">
    <property type="nucleotide sequence ID" value="NZ_JAADZA010000032.1"/>
</dbReference>
<dbReference type="InterPro" id="IPR035906">
    <property type="entry name" value="MetI-like_sf"/>
</dbReference>
<dbReference type="Pfam" id="PF12911">
    <property type="entry name" value="OppC_N"/>
    <property type="match status" value="1"/>
</dbReference>
<evidence type="ECO:0000256" key="4">
    <source>
        <dbReference type="ARBA" id="ARBA00022692"/>
    </source>
</evidence>
<keyword evidence="6" id="KW-0653">Protein transport</keyword>
<feature type="transmembrane region" description="Helical" evidence="9">
    <location>
        <begin position="29"/>
        <end position="50"/>
    </location>
</feature>
<feature type="transmembrane region" description="Helical" evidence="9">
    <location>
        <begin position="261"/>
        <end position="280"/>
    </location>
</feature>
<dbReference type="GO" id="GO:0005886">
    <property type="term" value="C:plasma membrane"/>
    <property type="evidence" value="ECO:0007669"/>
    <property type="project" value="UniProtKB-SubCell"/>
</dbReference>
<evidence type="ECO:0000256" key="1">
    <source>
        <dbReference type="ARBA" id="ARBA00004651"/>
    </source>
</evidence>
<reference evidence="12 13" key="1">
    <citation type="submission" date="2020-02" db="EMBL/GenBank/DDBJ databases">
        <title>Draft genome sequence of Rhizobium tropici.</title>
        <authorList>
            <person name="Khayi S."/>
            <person name="Jemo M."/>
        </authorList>
    </citation>
    <scope>NUCLEOTIDE SEQUENCE [LARGE SCALE GENOMIC DNA]</scope>
    <source>
        <strain evidence="12 13">A12</strain>
    </source>
</reference>
<dbReference type="SUPFAM" id="SSF161098">
    <property type="entry name" value="MetI-like"/>
    <property type="match status" value="1"/>
</dbReference>
<dbReference type="GO" id="GO:0015833">
    <property type="term" value="P:peptide transport"/>
    <property type="evidence" value="ECO:0007669"/>
    <property type="project" value="UniProtKB-KW"/>
</dbReference>
<dbReference type="GO" id="GO:0015031">
    <property type="term" value="P:protein transport"/>
    <property type="evidence" value="ECO:0007669"/>
    <property type="project" value="UniProtKB-KW"/>
</dbReference>
<dbReference type="Proteomes" id="UP000471190">
    <property type="component" value="Unassembled WGS sequence"/>
</dbReference>
<evidence type="ECO:0000313" key="11">
    <source>
        <dbReference type="EMBL" id="MBB6494490.1"/>
    </source>
</evidence>
<comment type="caution">
    <text evidence="12">The sequence shown here is derived from an EMBL/GenBank/DDBJ whole genome shotgun (WGS) entry which is preliminary data.</text>
</comment>
<dbReference type="Proteomes" id="UP000526625">
    <property type="component" value="Unassembled WGS sequence"/>
</dbReference>
<feature type="transmembrane region" description="Helical" evidence="9">
    <location>
        <begin position="97"/>
        <end position="124"/>
    </location>
</feature>
<keyword evidence="7 9" id="KW-1133">Transmembrane helix</keyword>
<dbReference type="Gene3D" id="1.10.3720.10">
    <property type="entry name" value="MetI-like"/>
    <property type="match status" value="1"/>
</dbReference>
<evidence type="ECO:0000313" key="12">
    <source>
        <dbReference type="EMBL" id="NEV13908.1"/>
    </source>
</evidence>
<dbReference type="PANTHER" id="PTHR43386:SF1">
    <property type="entry name" value="D,D-DIPEPTIDE TRANSPORT SYSTEM PERMEASE PROTEIN DDPC-RELATED"/>
    <property type="match status" value="1"/>
</dbReference>
<keyword evidence="5" id="KW-0571">Peptide transport</keyword>
<keyword evidence="14" id="KW-1185">Reference proteome</keyword>
<evidence type="ECO:0000256" key="9">
    <source>
        <dbReference type="RuleBase" id="RU363032"/>
    </source>
</evidence>
<organism evidence="12 13">
    <name type="scientific">Rhizobium tropici</name>
    <dbReference type="NCBI Taxonomy" id="398"/>
    <lineage>
        <taxon>Bacteria</taxon>
        <taxon>Pseudomonadati</taxon>
        <taxon>Pseudomonadota</taxon>
        <taxon>Alphaproteobacteria</taxon>
        <taxon>Hyphomicrobiales</taxon>
        <taxon>Rhizobiaceae</taxon>
        <taxon>Rhizobium/Agrobacterium group</taxon>
        <taxon>Rhizobium</taxon>
    </lineage>
</organism>
<dbReference type="CDD" id="cd06261">
    <property type="entry name" value="TM_PBP2"/>
    <property type="match status" value="1"/>
</dbReference>
<feature type="transmembrane region" description="Helical" evidence="9">
    <location>
        <begin position="215"/>
        <end position="241"/>
    </location>
</feature>
<evidence type="ECO:0000256" key="2">
    <source>
        <dbReference type="ARBA" id="ARBA00022448"/>
    </source>
</evidence>
<evidence type="ECO:0000256" key="7">
    <source>
        <dbReference type="ARBA" id="ARBA00022989"/>
    </source>
</evidence>
<dbReference type="InterPro" id="IPR025966">
    <property type="entry name" value="OppC_N"/>
</dbReference>
<evidence type="ECO:0000256" key="3">
    <source>
        <dbReference type="ARBA" id="ARBA00022475"/>
    </source>
</evidence>
<dbReference type="PANTHER" id="PTHR43386">
    <property type="entry name" value="OLIGOPEPTIDE TRANSPORT SYSTEM PERMEASE PROTEIN APPC"/>
    <property type="match status" value="1"/>
</dbReference>
<gene>
    <name evidence="11" type="ORF">GGD45_004934</name>
    <name evidence="12" type="ORF">GXW80_23245</name>
</gene>
<evidence type="ECO:0000256" key="8">
    <source>
        <dbReference type="ARBA" id="ARBA00023136"/>
    </source>
</evidence>
<keyword evidence="3" id="KW-1003">Cell membrane</keyword>
<dbReference type="Pfam" id="PF00528">
    <property type="entry name" value="BPD_transp_1"/>
    <property type="match status" value="1"/>
</dbReference>
<evidence type="ECO:0000256" key="6">
    <source>
        <dbReference type="ARBA" id="ARBA00022927"/>
    </source>
</evidence>
<evidence type="ECO:0000256" key="5">
    <source>
        <dbReference type="ARBA" id="ARBA00022856"/>
    </source>
</evidence>
<comment type="similarity">
    <text evidence="9">Belongs to the binding-protein-dependent transport system permease family.</text>
</comment>
<keyword evidence="4 9" id="KW-0812">Transmembrane</keyword>
<accession>A0A6P1C9W7</accession>
<keyword evidence="2 9" id="KW-0813">Transport</keyword>
<dbReference type="InterPro" id="IPR050366">
    <property type="entry name" value="BP-dependent_transpt_permease"/>
</dbReference>
<dbReference type="AlphaFoldDB" id="A0A6P1C9W7"/>
<keyword evidence="8 9" id="KW-0472">Membrane</keyword>
<comment type="subcellular location">
    <subcellularLocation>
        <location evidence="1 9">Cell membrane</location>
        <topology evidence="1 9">Multi-pass membrane protein</topology>
    </subcellularLocation>
</comment>
<evidence type="ECO:0000313" key="13">
    <source>
        <dbReference type="Proteomes" id="UP000471190"/>
    </source>
</evidence>
<dbReference type="InterPro" id="IPR000515">
    <property type="entry name" value="MetI-like"/>
</dbReference>
<evidence type="ECO:0000313" key="14">
    <source>
        <dbReference type="Proteomes" id="UP000526625"/>
    </source>
</evidence>
<evidence type="ECO:0000259" key="10">
    <source>
        <dbReference type="PROSITE" id="PS50928"/>
    </source>
</evidence>
<sequence>MADVTSPAVPRPSSRMAKRVRALLSEPKVIFGGGFILILLILAIFAPYIAPKDPLEQDLMSGTLPPAWIEGSDPGFLLGTDDLGRDVLSRAIFGTRIALTVAFVAAGLAALIGTLLGLLAGWYGGWIDKVISRLVDIWMAFPPVLLSILLVAVFGSGVHSVIAAIVIIDWTRFCRVVRSETQTQARMDYVTAAHTIGFSRVRILFSEILPNVTPVLIALVSLEMGIAVIVEAILSFVGLSVSSDTPTWGGMIAEGRQMIYQGWWVLVVPLIALFATVLAFNQLGDGLRRALDPVMRR</sequence>
<dbReference type="PROSITE" id="PS50928">
    <property type="entry name" value="ABC_TM1"/>
    <property type="match status" value="1"/>
</dbReference>
<protein>
    <submittedName>
        <fullName evidence="12">ABC transporter permease</fullName>
    </submittedName>
    <submittedName>
        <fullName evidence="11">Peptide/nickel transport system permease protein</fullName>
    </submittedName>
</protein>
<dbReference type="GO" id="GO:0055085">
    <property type="term" value="P:transmembrane transport"/>
    <property type="evidence" value="ECO:0007669"/>
    <property type="project" value="InterPro"/>
</dbReference>
<proteinExistence type="inferred from homology"/>
<dbReference type="EMBL" id="JACHBF010000017">
    <property type="protein sequence ID" value="MBB6494490.1"/>
    <property type="molecule type" value="Genomic_DNA"/>
</dbReference>
<name>A0A6P1C9W7_RHITR</name>
<feature type="transmembrane region" description="Helical" evidence="9">
    <location>
        <begin position="144"/>
        <end position="168"/>
    </location>
</feature>